<gene>
    <name evidence="1" type="ORF">GA0070622_3488</name>
</gene>
<dbReference type="RefSeq" id="WP_176558783.1">
    <property type="nucleotide sequence ID" value="NZ_FLRH01000003.1"/>
</dbReference>
<dbReference type="AlphaFoldDB" id="A0A1A9BBL3"/>
<evidence type="ECO:0000313" key="2">
    <source>
        <dbReference type="Proteomes" id="UP000199558"/>
    </source>
</evidence>
<proteinExistence type="predicted"/>
<dbReference type="Proteomes" id="UP000199558">
    <property type="component" value="Unassembled WGS sequence"/>
</dbReference>
<reference evidence="2" key="1">
    <citation type="submission" date="2016-06" db="EMBL/GenBank/DDBJ databases">
        <authorList>
            <person name="Varghese N."/>
            <person name="Submissions Spin"/>
        </authorList>
    </citation>
    <scope>NUCLEOTIDE SEQUENCE [LARGE SCALE GENOMIC DNA]</scope>
    <source>
        <strain evidence="2">DSM 45794</strain>
    </source>
</reference>
<evidence type="ECO:0000313" key="1">
    <source>
        <dbReference type="EMBL" id="SBT66466.1"/>
    </source>
</evidence>
<sequence>MSRGRREHVPSRPTWRCRACGIAWPCSPAKLRLLAAYREARPALLVHLATLYAQAEADLPAPARGGQAVDRYRRFVGWVGRRGGR</sequence>
<evidence type="ECO:0008006" key="3">
    <source>
        <dbReference type="Google" id="ProtNLM"/>
    </source>
</evidence>
<accession>A0A1A9BBL3</accession>
<keyword evidence="2" id="KW-1185">Reference proteome</keyword>
<protein>
    <recommendedName>
        <fullName evidence="3">Flavin reductase</fullName>
    </recommendedName>
</protein>
<name>A0A1A9BBL3_9ACTN</name>
<dbReference type="EMBL" id="FLRH01000003">
    <property type="protein sequence ID" value="SBT66466.1"/>
    <property type="molecule type" value="Genomic_DNA"/>
</dbReference>
<organism evidence="1 2">
    <name type="scientific">Micromonospora sediminicola</name>
    <dbReference type="NCBI Taxonomy" id="946078"/>
    <lineage>
        <taxon>Bacteria</taxon>
        <taxon>Bacillati</taxon>
        <taxon>Actinomycetota</taxon>
        <taxon>Actinomycetes</taxon>
        <taxon>Micromonosporales</taxon>
        <taxon>Micromonosporaceae</taxon>
        <taxon>Micromonospora</taxon>
    </lineage>
</organism>
<dbReference type="STRING" id="946078.GA0070622_3488"/>